<gene>
    <name evidence="3" type="ORF">DFH07DRAFT_1066105</name>
</gene>
<evidence type="ECO:0000259" key="2">
    <source>
        <dbReference type="PROSITE" id="PS50181"/>
    </source>
</evidence>
<sequence length="539" mass="59902">MSLLQSRDSNSAVSMLHLPNELLDIILSLLDTEELWFLMQVCSHFQPLVLLPLLSRYGIGLSDIESGIVTLPGMACHLIPRIYDIRPIHRLTIGPPFVPSSLTSVLAATPPIPDLQISDVANDRQTIAGLITAWSPDLSNTIVFLRGGTMRLSVPRNGPPIRWKFFSGWPRITRYPTTSDIIFTGVGLIALPFTGLINTGVLVAWIYRRAFGPKWDHNARVTALLHSAHGHSIRLQAVSVPGAEDLTLITYDSALYVGLTIAHNPALTNSHYSALLDNWDLGYNLMIMSVGTGCSFIFRELMQFVLRHPNLKILKLAPNSIDAASVEIPFPTTPGRMSFLLSSGRYIPYITDIPVGNMSRIPPLSSRQRYIPRIFRPNKSSLISLSSPPLYIPHILRLQPCVRTLSVQWEERPGGKDSDFHRRAYSRVITAIATLPRPCVEILNLHFSSTINGPALPWHTDPGEEARLTSVTRLQLFLDGGLSEVDIWLLPRWLARFPALIRVDFCTRAVPPSAQAALARAISAARLGDEQWQGVHFIE</sequence>
<reference evidence="3" key="1">
    <citation type="submission" date="2023-03" db="EMBL/GenBank/DDBJ databases">
        <title>Massive genome expansion in bonnet fungi (Mycena s.s.) driven by repeated elements and novel gene families across ecological guilds.</title>
        <authorList>
            <consortium name="Lawrence Berkeley National Laboratory"/>
            <person name="Harder C.B."/>
            <person name="Miyauchi S."/>
            <person name="Viragh M."/>
            <person name="Kuo A."/>
            <person name="Thoen E."/>
            <person name="Andreopoulos B."/>
            <person name="Lu D."/>
            <person name="Skrede I."/>
            <person name="Drula E."/>
            <person name="Henrissat B."/>
            <person name="Morin E."/>
            <person name="Kohler A."/>
            <person name="Barry K."/>
            <person name="LaButti K."/>
            <person name="Morin E."/>
            <person name="Salamov A."/>
            <person name="Lipzen A."/>
            <person name="Mereny Z."/>
            <person name="Hegedus B."/>
            <person name="Baldrian P."/>
            <person name="Stursova M."/>
            <person name="Weitz H."/>
            <person name="Taylor A."/>
            <person name="Grigoriev I.V."/>
            <person name="Nagy L.G."/>
            <person name="Martin F."/>
            <person name="Kauserud H."/>
        </authorList>
    </citation>
    <scope>NUCLEOTIDE SEQUENCE</scope>
    <source>
        <strain evidence="3">CBHHK188m</strain>
    </source>
</reference>
<dbReference type="EMBL" id="JARJLG010000195">
    <property type="protein sequence ID" value="KAJ7729836.1"/>
    <property type="molecule type" value="Genomic_DNA"/>
</dbReference>
<dbReference type="Proteomes" id="UP001215280">
    <property type="component" value="Unassembled WGS sequence"/>
</dbReference>
<feature type="domain" description="F-box" evidence="2">
    <location>
        <begin position="12"/>
        <end position="49"/>
    </location>
</feature>
<name>A0AAD7HXZ0_9AGAR</name>
<evidence type="ECO:0000313" key="4">
    <source>
        <dbReference type="Proteomes" id="UP001215280"/>
    </source>
</evidence>
<dbReference type="InterPro" id="IPR036047">
    <property type="entry name" value="F-box-like_dom_sf"/>
</dbReference>
<dbReference type="Pfam" id="PF00646">
    <property type="entry name" value="F-box"/>
    <property type="match status" value="1"/>
</dbReference>
<keyword evidence="1" id="KW-0472">Membrane</keyword>
<evidence type="ECO:0000256" key="1">
    <source>
        <dbReference type="SAM" id="Phobius"/>
    </source>
</evidence>
<protein>
    <recommendedName>
        <fullName evidence="2">F-box domain-containing protein</fullName>
    </recommendedName>
</protein>
<keyword evidence="4" id="KW-1185">Reference proteome</keyword>
<proteinExistence type="predicted"/>
<organism evidence="3 4">
    <name type="scientific">Mycena maculata</name>
    <dbReference type="NCBI Taxonomy" id="230809"/>
    <lineage>
        <taxon>Eukaryota</taxon>
        <taxon>Fungi</taxon>
        <taxon>Dikarya</taxon>
        <taxon>Basidiomycota</taxon>
        <taxon>Agaricomycotina</taxon>
        <taxon>Agaricomycetes</taxon>
        <taxon>Agaricomycetidae</taxon>
        <taxon>Agaricales</taxon>
        <taxon>Marasmiineae</taxon>
        <taxon>Mycenaceae</taxon>
        <taxon>Mycena</taxon>
    </lineage>
</organism>
<dbReference type="AlphaFoldDB" id="A0AAD7HXZ0"/>
<comment type="caution">
    <text evidence="3">The sequence shown here is derived from an EMBL/GenBank/DDBJ whole genome shotgun (WGS) entry which is preliminary data.</text>
</comment>
<keyword evidence="1" id="KW-1133">Transmembrane helix</keyword>
<dbReference type="PROSITE" id="PS50181">
    <property type="entry name" value="FBOX"/>
    <property type="match status" value="1"/>
</dbReference>
<dbReference type="SUPFAM" id="SSF81383">
    <property type="entry name" value="F-box domain"/>
    <property type="match status" value="1"/>
</dbReference>
<keyword evidence="1" id="KW-0812">Transmembrane</keyword>
<accession>A0AAD7HXZ0</accession>
<evidence type="ECO:0000313" key="3">
    <source>
        <dbReference type="EMBL" id="KAJ7729836.1"/>
    </source>
</evidence>
<dbReference type="InterPro" id="IPR001810">
    <property type="entry name" value="F-box_dom"/>
</dbReference>
<feature type="transmembrane region" description="Helical" evidence="1">
    <location>
        <begin position="181"/>
        <end position="207"/>
    </location>
</feature>